<dbReference type="EMBL" id="ADVL01000657">
    <property type="protein sequence ID" value="EFH10546.1"/>
    <property type="molecule type" value="Genomic_DNA"/>
</dbReference>
<dbReference type="PANTHER" id="PTHR43221:SF1">
    <property type="entry name" value="PROTEASE HTPX"/>
    <property type="match status" value="1"/>
</dbReference>
<dbReference type="HOGENOM" id="CLU_042266_3_2_5"/>
<sequence>MLDRGIRPGASARRMSPSLLHRLNNLAQAALILAGMGLLVWLMVRLVAGPDLALVALLVALGTMLAAPAVPRRALLSAYRARRLDAAAFPDGTAMLAAISRRAALPRTPELWYVPSRLPNAFAMGRPEDSAICVTDGLLRLLDRRELAAVLAHEVAHIAHRDLWIMGLADAMSRLVSIASWVGQLVLLLNLPMLAAGLAVVPWSVVLLLVFSPTVMALLQLALSRSREFDADLGAARLTGDPEGLISALLKLERRTGRFWEEIFLPGRRIPEPSLLRTHPQTDTRVARLRSLVVSRQEGFMSGKGWQPPTQPAYPRFHRSGYFY</sequence>
<name>D5RQ88_9PROT</name>
<organism evidence="14 15">
    <name type="scientific">Pseudoroseomonas cervicalis ATCC 49957</name>
    <dbReference type="NCBI Taxonomy" id="525371"/>
    <lineage>
        <taxon>Bacteria</taxon>
        <taxon>Pseudomonadati</taxon>
        <taxon>Pseudomonadota</taxon>
        <taxon>Alphaproteobacteria</taxon>
        <taxon>Acetobacterales</taxon>
        <taxon>Roseomonadaceae</taxon>
        <taxon>Roseomonas</taxon>
    </lineage>
</organism>
<keyword evidence="8 12" id="KW-1133">Transmembrane helix</keyword>
<evidence type="ECO:0000256" key="9">
    <source>
        <dbReference type="ARBA" id="ARBA00023049"/>
    </source>
</evidence>
<keyword evidence="15" id="KW-1185">Reference proteome</keyword>
<reference evidence="14 15" key="1">
    <citation type="submission" date="2010-04" db="EMBL/GenBank/DDBJ databases">
        <authorList>
            <person name="Qin X."/>
            <person name="Bachman B."/>
            <person name="Battles P."/>
            <person name="Bell A."/>
            <person name="Bess C."/>
            <person name="Bickham C."/>
            <person name="Chaboub L."/>
            <person name="Chen D."/>
            <person name="Coyle M."/>
            <person name="Deiros D.R."/>
            <person name="Dinh H."/>
            <person name="Forbes L."/>
            <person name="Fowler G."/>
            <person name="Francisco L."/>
            <person name="Fu Q."/>
            <person name="Gubbala S."/>
            <person name="Hale W."/>
            <person name="Han Y."/>
            <person name="Hemphill L."/>
            <person name="Highlander S.K."/>
            <person name="Hirani K."/>
            <person name="Hogues M."/>
            <person name="Jackson L."/>
            <person name="Jakkamsetti A."/>
            <person name="Javaid M."/>
            <person name="Jiang H."/>
            <person name="Korchina V."/>
            <person name="Kovar C."/>
            <person name="Lara F."/>
            <person name="Lee S."/>
            <person name="Mata R."/>
            <person name="Mathew T."/>
            <person name="Moen C."/>
            <person name="Morales K."/>
            <person name="Munidasa M."/>
            <person name="Nazareth L."/>
            <person name="Ngo R."/>
            <person name="Nguyen L."/>
            <person name="Okwuonu G."/>
            <person name="Ongeri F."/>
            <person name="Patil S."/>
            <person name="Petrosino J."/>
            <person name="Pham C."/>
            <person name="Pham P."/>
            <person name="Pu L.-L."/>
            <person name="Puazo M."/>
            <person name="Raj R."/>
            <person name="Reid J."/>
            <person name="Rouhana J."/>
            <person name="Saada N."/>
            <person name="Shang Y."/>
            <person name="Simmons D."/>
            <person name="Thornton R."/>
            <person name="Warren J."/>
            <person name="Weissenberger G."/>
            <person name="Zhang J."/>
            <person name="Zhang L."/>
            <person name="Zhou C."/>
            <person name="Zhu D."/>
            <person name="Muzny D."/>
            <person name="Worley K."/>
            <person name="Gibbs R."/>
        </authorList>
    </citation>
    <scope>NUCLEOTIDE SEQUENCE [LARGE SCALE GENOMIC DNA]</scope>
    <source>
        <strain evidence="14 15">ATCC 49957</strain>
    </source>
</reference>
<evidence type="ECO:0000256" key="10">
    <source>
        <dbReference type="ARBA" id="ARBA00023136"/>
    </source>
</evidence>
<dbReference type="GO" id="GO:0046872">
    <property type="term" value="F:metal ion binding"/>
    <property type="evidence" value="ECO:0007669"/>
    <property type="project" value="UniProtKB-KW"/>
</dbReference>
<keyword evidence="3 11" id="KW-0645">Protease</keyword>
<feature type="transmembrane region" description="Helical" evidence="12">
    <location>
        <begin position="23"/>
        <end position="46"/>
    </location>
</feature>
<evidence type="ECO:0000256" key="8">
    <source>
        <dbReference type="ARBA" id="ARBA00022989"/>
    </source>
</evidence>
<keyword evidence="9 11" id="KW-0482">Metalloprotease</keyword>
<dbReference type="AlphaFoldDB" id="D5RQ88"/>
<evidence type="ECO:0000256" key="5">
    <source>
        <dbReference type="ARBA" id="ARBA00022723"/>
    </source>
</evidence>
<dbReference type="InterPro" id="IPR001915">
    <property type="entry name" value="Peptidase_M48"/>
</dbReference>
<dbReference type="GO" id="GO:0005886">
    <property type="term" value="C:plasma membrane"/>
    <property type="evidence" value="ECO:0007669"/>
    <property type="project" value="UniProtKB-SubCell"/>
</dbReference>
<comment type="subcellular location">
    <subcellularLocation>
        <location evidence="1">Cell membrane</location>
        <topology evidence="1">Multi-pass membrane protein</topology>
    </subcellularLocation>
</comment>
<keyword evidence="4 12" id="KW-0812">Transmembrane</keyword>
<keyword evidence="6 11" id="KW-0378">Hydrolase</keyword>
<evidence type="ECO:0000256" key="6">
    <source>
        <dbReference type="ARBA" id="ARBA00022801"/>
    </source>
</evidence>
<dbReference type="Pfam" id="PF01435">
    <property type="entry name" value="Peptidase_M48"/>
    <property type="match status" value="1"/>
</dbReference>
<feature type="transmembrane region" description="Helical" evidence="12">
    <location>
        <begin position="52"/>
        <end position="70"/>
    </location>
</feature>
<dbReference type="Proteomes" id="UP000005324">
    <property type="component" value="Unassembled WGS sequence"/>
</dbReference>
<dbReference type="EC" id="3.4.24.-" evidence="14"/>
<dbReference type="GO" id="GO:0006508">
    <property type="term" value="P:proteolysis"/>
    <property type="evidence" value="ECO:0007669"/>
    <property type="project" value="UniProtKB-KW"/>
</dbReference>
<dbReference type="InterPro" id="IPR050083">
    <property type="entry name" value="HtpX_protease"/>
</dbReference>
<evidence type="ECO:0000256" key="1">
    <source>
        <dbReference type="ARBA" id="ARBA00004651"/>
    </source>
</evidence>
<comment type="cofactor">
    <cofactor evidence="11">
        <name>Zn(2+)</name>
        <dbReference type="ChEBI" id="CHEBI:29105"/>
    </cofactor>
    <text evidence="11">Binds 1 zinc ion per subunit.</text>
</comment>
<evidence type="ECO:0000313" key="15">
    <source>
        <dbReference type="Proteomes" id="UP000005324"/>
    </source>
</evidence>
<evidence type="ECO:0000256" key="11">
    <source>
        <dbReference type="RuleBase" id="RU003983"/>
    </source>
</evidence>
<dbReference type="CDD" id="cd07339">
    <property type="entry name" value="M48B_HtpX_like"/>
    <property type="match status" value="1"/>
</dbReference>
<proteinExistence type="inferred from homology"/>
<evidence type="ECO:0000256" key="3">
    <source>
        <dbReference type="ARBA" id="ARBA00022670"/>
    </source>
</evidence>
<keyword evidence="5" id="KW-0479">Metal-binding</keyword>
<feature type="transmembrane region" description="Helical" evidence="12">
    <location>
        <begin position="175"/>
        <end position="195"/>
    </location>
</feature>
<feature type="transmembrane region" description="Helical" evidence="12">
    <location>
        <begin position="201"/>
        <end position="223"/>
    </location>
</feature>
<comment type="similarity">
    <text evidence="11">Belongs to the peptidase M48 family.</text>
</comment>
<dbReference type="Gene3D" id="3.30.2010.10">
    <property type="entry name" value="Metalloproteases ('zincins'), catalytic domain"/>
    <property type="match status" value="1"/>
</dbReference>
<evidence type="ECO:0000256" key="2">
    <source>
        <dbReference type="ARBA" id="ARBA00022475"/>
    </source>
</evidence>
<comment type="caution">
    <text evidence="14">The sequence shown here is derived from an EMBL/GenBank/DDBJ whole genome shotgun (WGS) entry which is preliminary data.</text>
</comment>
<keyword evidence="2" id="KW-1003">Cell membrane</keyword>
<evidence type="ECO:0000256" key="4">
    <source>
        <dbReference type="ARBA" id="ARBA00022692"/>
    </source>
</evidence>
<protein>
    <submittedName>
        <fullName evidence="14">Peptidase, M48 family</fullName>
        <ecNumber evidence="14">3.4.24.-</ecNumber>
    </submittedName>
</protein>
<evidence type="ECO:0000256" key="7">
    <source>
        <dbReference type="ARBA" id="ARBA00022833"/>
    </source>
</evidence>
<evidence type="ECO:0000313" key="14">
    <source>
        <dbReference type="EMBL" id="EFH10546.1"/>
    </source>
</evidence>
<accession>D5RQ88</accession>
<evidence type="ECO:0000256" key="12">
    <source>
        <dbReference type="SAM" id="Phobius"/>
    </source>
</evidence>
<feature type="domain" description="Peptidase M48" evidence="13">
    <location>
        <begin position="97"/>
        <end position="292"/>
    </location>
</feature>
<gene>
    <name evidence="14" type="ORF">HMPREF0731_3250</name>
</gene>
<evidence type="ECO:0000259" key="13">
    <source>
        <dbReference type="Pfam" id="PF01435"/>
    </source>
</evidence>
<keyword evidence="7 11" id="KW-0862">Zinc</keyword>
<dbReference type="GO" id="GO:0004222">
    <property type="term" value="F:metalloendopeptidase activity"/>
    <property type="evidence" value="ECO:0007669"/>
    <property type="project" value="InterPro"/>
</dbReference>
<keyword evidence="10 12" id="KW-0472">Membrane</keyword>
<dbReference type="PANTHER" id="PTHR43221">
    <property type="entry name" value="PROTEASE HTPX"/>
    <property type="match status" value="1"/>
</dbReference>